<reference evidence="2" key="1">
    <citation type="journal article" date="2022" name="Plant J.">
        <title>Strategies of tolerance reflected in two North American maple genomes.</title>
        <authorList>
            <person name="McEvoy S.L."/>
            <person name="Sezen U.U."/>
            <person name="Trouern-Trend A."/>
            <person name="McMahon S.M."/>
            <person name="Schaberg P.G."/>
            <person name="Yang J."/>
            <person name="Wegrzyn J.L."/>
            <person name="Swenson N.G."/>
        </authorList>
    </citation>
    <scope>NUCLEOTIDE SEQUENCE</scope>
    <source>
        <strain evidence="2">91603</strain>
    </source>
</reference>
<organism evidence="2 3">
    <name type="scientific">Acer negundo</name>
    <name type="common">Box elder</name>
    <dbReference type="NCBI Taxonomy" id="4023"/>
    <lineage>
        <taxon>Eukaryota</taxon>
        <taxon>Viridiplantae</taxon>
        <taxon>Streptophyta</taxon>
        <taxon>Embryophyta</taxon>
        <taxon>Tracheophyta</taxon>
        <taxon>Spermatophyta</taxon>
        <taxon>Magnoliopsida</taxon>
        <taxon>eudicotyledons</taxon>
        <taxon>Gunneridae</taxon>
        <taxon>Pentapetalae</taxon>
        <taxon>rosids</taxon>
        <taxon>malvids</taxon>
        <taxon>Sapindales</taxon>
        <taxon>Sapindaceae</taxon>
        <taxon>Hippocastanoideae</taxon>
        <taxon>Acereae</taxon>
        <taxon>Acer</taxon>
    </lineage>
</organism>
<dbReference type="Pfam" id="PF13966">
    <property type="entry name" value="zf-RVT"/>
    <property type="match status" value="1"/>
</dbReference>
<gene>
    <name evidence="2" type="ORF">LWI28_028511</name>
</gene>
<dbReference type="InterPro" id="IPR026960">
    <property type="entry name" value="RVT-Znf"/>
</dbReference>
<protein>
    <recommendedName>
        <fullName evidence="1">Reverse transcriptase zinc-binding domain-containing protein</fullName>
    </recommendedName>
</protein>
<accession>A0AAD5NEW9</accession>
<evidence type="ECO:0000259" key="1">
    <source>
        <dbReference type="Pfam" id="PF13966"/>
    </source>
</evidence>
<dbReference type="AlphaFoldDB" id="A0AAD5NEW9"/>
<name>A0AAD5NEW9_ACENE</name>
<dbReference type="Proteomes" id="UP001064489">
    <property type="component" value="Chromosome 11"/>
</dbReference>
<feature type="domain" description="Reverse transcriptase zinc-binding" evidence="1">
    <location>
        <begin position="52"/>
        <end position="117"/>
    </location>
</feature>
<evidence type="ECO:0000313" key="3">
    <source>
        <dbReference type="Proteomes" id="UP001064489"/>
    </source>
</evidence>
<reference evidence="2" key="2">
    <citation type="submission" date="2023-02" db="EMBL/GenBank/DDBJ databases">
        <authorList>
            <person name="Swenson N.G."/>
            <person name="Wegrzyn J.L."/>
            <person name="Mcevoy S.L."/>
        </authorList>
    </citation>
    <scope>NUCLEOTIDE SEQUENCE</scope>
    <source>
        <strain evidence="2">91603</strain>
        <tissue evidence="2">Leaf</tissue>
    </source>
</reference>
<proteinExistence type="predicted"/>
<sequence>MDDSFRAHFSDLCFRIDRIVISPIVDSLVWANSRDGGVSCKTAYFQFLRDIPQVVWSRFIPPSRSALTWHLMLNRLPTKDRLCRSWFQLASRCSIYGVSSESTDHLFLHCPLAVALWEVVFSTFQRCVST</sequence>
<comment type="caution">
    <text evidence="2">The sequence shown here is derived from an EMBL/GenBank/DDBJ whole genome shotgun (WGS) entry which is preliminary data.</text>
</comment>
<keyword evidence="3" id="KW-1185">Reference proteome</keyword>
<evidence type="ECO:0000313" key="2">
    <source>
        <dbReference type="EMBL" id="KAI9154592.1"/>
    </source>
</evidence>
<dbReference type="EMBL" id="JAJSOW010000108">
    <property type="protein sequence ID" value="KAI9154592.1"/>
    <property type="molecule type" value="Genomic_DNA"/>
</dbReference>